<accession>A0A0A7RXA4</accession>
<dbReference type="GO" id="GO:0006777">
    <property type="term" value="P:Mo-molybdopterin cofactor biosynthetic process"/>
    <property type="evidence" value="ECO:0007669"/>
    <property type="project" value="InterPro"/>
</dbReference>
<dbReference type="InterPro" id="IPR052539">
    <property type="entry name" value="MGD_biosynthesis_adapter"/>
</dbReference>
<dbReference type="RefSeq" id="WP_039103102.1">
    <property type="nucleotide sequence ID" value="NZ_CP009056.1"/>
</dbReference>
<reference evidence="2 4" key="1">
    <citation type="journal article" date="2014" name="Appl. Environ. Microbiol.">
        <title>Gut symbionts from distinct hosts exhibit genotoxic activity via divergent colibactin biosynthetic pathways.</title>
        <authorList>
            <person name="Engel P."/>
            <person name="Vizcaino M.I."/>
            <person name="Crawford J.M."/>
        </authorList>
    </citation>
    <scope>NUCLEOTIDE SEQUENCE [LARGE SCALE GENOMIC DNA]</scope>
    <source>
        <strain evidence="2 4">PEB0191</strain>
    </source>
</reference>
<organism evidence="2 4">
    <name type="scientific">Frischella perrara</name>
    <dbReference type="NCBI Taxonomy" id="1267021"/>
    <lineage>
        <taxon>Bacteria</taxon>
        <taxon>Pseudomonadati</taxon>
        <taxon>Pseudomonadota</taxon>
        <taxon>Gammaproteobacteria</taxon>
        <taxon>Orbales</taxon>
        <taxon>Orbaceae</taxon>
        <taxon>Frischella</taxon>
    </lineage>
</organism>
<dbReference type="Gene3D" id="3.40.50.300">
    <property type="entry name" value="P-loop containing nucleotide triphosphate hydrolases"/>
    <property type="match status" value="1"/>
</dbReference>
<dbReference type="InterPro" id="IPR027417">
    <property type="entry name" value="P-loop_NTPase"/>
</dbReference>
<dbReference type="STRING" id="1267021.FPB0191_00005"/>
<dbReference type="Proteomes" id="UP000247838">
    <property type="component" value="Unassembled WGS sequence"/>
</dbReference>
<dbReference type="PANTHER" id="PTHR40072">
    <property type="entry name" value="MOLYBDOPTERIN-GUANINE DINUCLEOTIDE BIOSYNTHESIS ADAPTER PROTEIN-RELATED"/>
    <property type="match status" value="1"/>
</dbReference>
<dbReference type="EMBL" id="QGLM01000001">
    <property type="protein sequence ID" value="PXY96876.1"/>
    <property type="molecule type" value="Genomic_DNA"/>
</dbReference>
<dbReference type="SUPFAM" id="SSF52540">
    <property type="entry name" value="P-loop containing nucleoside triphosphate hydrolases"/>
    <property type="match status" value="1"/>
</dbReference>
<proteinExistence type="predicted"/>
<evidence type="ECO:0000313" key="2">
    <source>
        <dbReference type="EMBL" id="AJA43873.1"/>
    </source>
</evidence>
<dbReference type="HOGENOM" id="CLU_068199_2_1_6"/>
<dbReference type="GO" id="GO:0005525">
    <property type="term" value="F:GTP binding"/>
    <property type="evidence" value="ECO:0007669"/>
    <property type="project" value="InterPro"/>
</dbReference>
<dbReference type="NCBIfam" id="TIGR00176">
    <property type="entry name" value="mobB"/>
    <property type="match status" value="1"/>
</dbReference>
<protein>
    <submittedName>
        <fullName evidence="3">Molybdopterin-guanine dinucleotide biosynthesis protein B</fullName>
    </submittedName>
    <submittedName>
        <fullName evidence="2">Molybdopterin-guanine dinucleotide biosynthesis protein MobB</fullName>
    </submittedName>
</protein>
<gene>
    <name evidence="3" type="primary">mobB</name>
    <name evidence="3" type="ORF">DKK76_00025</name>
    <name evidence="2" type="ORF">FPB0191_00005</name>
</gene>
<dbReference type="OrthoDB" id="9788394at2"/>
<dbReference type="InterPro" id="IPR004435">
    <property type="entry name" value="MobB_dom"/>
</dbReference>
<evidence type="ECO:0000313" key="4">
    <source>
        <dbReference type="Proteomes" id="UP000030901"/>
    </source>
</evidence>
<evidence type="ECO:0000313" key="3">
    <source>
        <dbReference type="EMBL" id="PXY96876.1"/>
    </source>
</evidence>
<name>A0A0A7RXA4_FRIPE</name>
<keyword evidence="4" id="KW-1185">Reference proteome</keyword>
<evidence type="ECO:0000259" key="1">
    <source>
        <dbReference type="Pfam" id="PF03205"/>
    </source>
</evidence>
<evidence type="ECO:0000313" key="5">
    <source>
        <dbReference type="Proteomes" id="UP000247838"/>
    </source>
</evidence>
<dbReference type="KEGG" id="fpp:FPB0191_00005"/>
<dbReference type="EMBL" id="CP009056">
    <property type="protein sequence ID" value="AJA43873.1"/>
    <property type="molecule type" value="Genomic_DNA"/>
</dbReference>
<reference evidence="3 5" key="2">
    <citation type="submission" date="2018-05" db="EMBL/GenBank/DDBJ databases">
        <title>Reference genomes for bee gut microbiota database.</title>
        <authorList>
            <person name="Ellegaard K.M."/>
        </authorList>
    </citation>
    <scope>NUCLEOTIDE SEQUENCE [LARGE SCALE GENOMIC DNA]</scope>
    <source>
        <strain evidence="3 5">ESL0167</strain>
    </source>
</reference>
<dbReference type="CDD" id="cd03116">
    <property type="entry name" value="MobB"/>
    <property type="match status" value="1"/>
</dbReference>
<dbReference type="AlphaFoldDB" id="A0A0A7RXA4"/>
<feature type="domain" description="Molybdopterin-guanine dinucleotide biosynthesis protein B (MobB)" evidence="1">
    <location>
        <begin position="3"/>
        <end position="132"/>
    </location>
</feature>
<dbReference type="Pfam" id="PF03205">
    <property type="entry name" value="MobB"/>
    <property type="match status" value="1"/>
</dbReference>
<sequence>MHIIGICGFSGSGKTTLLKQLIPLLKQYGIRLAVIKHSHHNMDIDLPGKDSYELRKSGADQVIVASNQRWALISETYNNSPNLTTLASHFNQVDLVLIEGFKDEAISKIVCHRQANQQPVFYDENTLAIASDVELPVSLPQLDLNNIQSIGKWIYDYITKMDQQRSER</sequence>
<dbReference type="Proteomes" id="UP000030901">
    <property type="component" value="Chromosome"/>
</dbReference>
<dbReference type="PANTHER" id="PTHR40072:SF1">
    <property type="entry name" value="MOLYBDOPTERIN-GUANINE DINUCLEOTIDE BIOSYNTHESIS ADAPTER PROTEIN"/>
    <property type="match status" value="1"/>
</dbReference>